<dbReference type="InterPro" id="IPR036779">
    <property type="entry name" value="LysM_dom_sf"/>
</dbReference>
<name>A0A5B7TU94_9FLAO</name>
<dbReference type="SUPFAM" id="SSF54106">
    <property type="entry name" value="LysM domain"/>
    <property type="match status" value="1"/>
</dbReference>
<dbReference type="AlphaFoldDB" id="A0A5B7TU94"/>
<accession>A0A5B7TU94</accession>
<dbReference type="SMART" id="SM00257">
    <property type="entry name" value="LysM"/>
    <property type="match status" value="1"/>
</dbReference>
<dbReference type="KEGG" id="fbe:FF125_10760"/>
<proteinExistence type="predicted"/>
<dbReference type="PROSITE" id="PS51782">
    <property type="entry name" value="LYSM"/>
    <property type="match status" value="1"/>
</dbReference>
<gene>
    <name evidence="2" type="ORF">FF125_10760</name>
</gene>
<dbReference type="CDD" id="cd00118">
    <property type="entry name" value="LysM"/>
    <property type="match status" value="1"/>
</dbReference>
<dbReference type="Gene3D" id="2.70.70.10">
    <property type="entry name" value="Glucose Permease (Domain IIA)"/>
    <property type="match status" value="1"/>
</dbReference>
<dbReference type="OrthoDB" id="9805070at2"/>
<dbReference type="InterPro" id="IPR011055">
    <property type="entry name" value="Dup_hybrid_motif"/>
</dbReference>
<dbReference type="CDD" id="cd12797">
    <property type="entry name" value="M23_peptidase"/>
    <property type="match status" value="1"/>
</dbReference>
<dbReference type="PANTHER" id="PTHR21666:SF270">
    <property type="entry name" value="MUREIN HYDROLASE ACTIVATOR ENVC"/>
    <property type="match status" value="1"/>
</dbReference>
<dbReference type="Pfam" id="PF01551">
    <property type="entry name" value="Peptidase_M23"/>
    <property type="match status" value="1"/>
</dbReference>
<dbReference type="SUPFAM" id="SSF51261">
    <property type="entry name" value="Duplicated hybrid motif"/>
    <property type="match status" value="1"/>
</dbReference>
<sequence>MKIFFSSIIFLISMSTIYGQDRAIDPMYIHGLEEKINTHLDFLSKEEFNLMVDYSSVNPFINEYWDNDKLKPYPIPIKNVPFEIDFKDSIYASPVLIDKVVTSRYGWRNRRPHNGIDIDLVTGDSLRAILSGKVRYVGYNRGYGKCIIVRHSNGLELLYAHLSNQIVKENDLVLKGQIIGNGGVTGNARGSHLHLETSFKGNFINPEYLFDFGEKNKIRSDKIWVTNKWTSPHLHSSKRKSDIQVATTFKEATNQKVVQVKTHRIRRGDSLSRIANKYGTSISALCKANKIRRTTILKPGKRLIIGF</sequence>
<dbReference type="InterPro" id="IPR016047">
    <property type="entry name" value="M23ase_b-sheet_dom"/>
</dbReference>
<protein>
    <submittedName>
        <fullName evidence="2">LysM peptidoglycan-binding domain-containing protein</fullName>
    </submittedName>
</protein>
<organism evidence="2 3">
    <name type="scientific">Aureibaculum algae</name>
    <dbReference type="NCBI Taxonomy" id="2584122"/>
    <lineage>
        <taxon>Bacteria</taxon>
        <taxon>Pseudomonadati</taxon>
        <taxon>Bacteroidota</taxon>
        <taxon>Flavobacteriia</taxon>
        <taxon>Flavobacteriales</taxon>
        <taxon>Flavobacteriaceae</taxon>
        <taxon>Aureibaculum</taxon>
    </lineage>
</organism>
<dbReference type="Gene3D" id="3.10.350.10">
    <property type="entry name" value="LysM domain"/>
    <property type="match status" value="1"/>
</dbReference>
<dbReference type="PANTHER" id="PTHR21666">
    <property type="entry name" value="PEPTIDASE-RELATED"/>
    <property type="match status" value="1"/>
</dbReference>
<dbReference type="InterPro" id="IPR050570">
    <property type="entry name" value="Cell_wall_metabolism_enzyme"/>
</dbReference>
<evidence type="ECO:0000259" key="1">
    <source>
        <dbReference type="PROSITE" id="PS51782"/>
    </source>
</evidence>
<feature type="domain" description="LysM" evidence="1">
    <location>
        <begin position="261"/>
        <end position="305"/>
    </location>
</feature>
<reference evidence="2 3" key="1">
    <citation type="submission" date="2019-05" db="EMBL/GenBank/DDBJ databases">
        <title>Algicella ahnfeltiae gen. nov., sp. nov., a novel marine bacterium of the family Flavobacteriaceae isolated from a red alga.</title>
        <authorList>
            <person name="Nedashkovskaya O.I."/>
            <person name="Kukhlevskiy A.D."/>
            <person name="Kim S.-G."/>
            <person name="Zhukova N.V."/>
            <person name="Mikhailov V.V."/>
        </authorList>
    </citation>
    <scope>NUCLEOTIDE SEQUENCE [LARGE SCALE GENOMIC DNA]</scope>
    <source>
        <strain evidence="2 3">10Alg115</strain>
    </source>
</reference>
<dbReference type="Pfam" id="PF01476">
    <property type="entry name" value="LysM"/>
    <property type="match status" value="1"/>
</dbReference>
<dbReference type="EMBL" id="CP040749">
    <property type="protein sequence ID" value="QCX38891.1"/>
    <property type="molecule type" value="Genomic_DNA"/>
</dbReference>
<dbReference type="InterPro" id="IPR018392">
    <property type="entry name" value="LysM"/>
</dbReference>
<dbReference type="Proteomes" id="UP000306229">
    <property type="component" value="Chromosome"/>
</dbReference>
<evidence type="ECO:0000313" key="3">
    <source>
        <dbReference type="Proteomes" id="UP000306229"/>
    </source>
</evidence>
<evidence type="ECO:0000313" key="2">
    <source>
        <dbReference type="EMBL" id="QCX38891.1"/>
    </source>
</evidence>
<dbReference type="GO" id="GO:0004222">
    <property type="term" value="F:metalloendopeptidase activity"/>
    <property type="evidence" value="ECO:0007669"/>
    <property type="project" value="TreeGrafter"/>
</dbReference>
<keyword evidence="3" id="KW-1185">Reference proteome</keyword>